<feature type="compositionally biased region" description="Basic and acidic residues" evidence="6">
    <location>
        <begin position="178"/>
        <end position="187"/>
    </location>
</feature>
<dbReference type="GO" id="GO:0008270">
    <property type="term" value="F:zinc ion binding"/>
    <property type="evidence" value="ECO:0007669"/>
    <property type="project" value="UniProtKB-KW"/>
</dbReference>
<reference evidence="8 9" key="1">
    <citation type="journal article" date="2011" name="Proc. Natl. Acad. Sci. U.S.A.">
        <title>Evolutionary erosion of yeast sex chromosomes by mating-type switching accidents.</title>
        <authorList>
            <person name="Gordon J.L."/>
            <person name="Armisen D."/>
            <person name="Proux-Wera E."/>
            <person name="Oheigeartaigh S.S."/>
            <person name="Byrne K.P."/>
            <person name="Wolfe K.H."/>
        </authorList>
    </citation>
    <scope>NUCLEOTIDE SEQUENCE [LARGE SCALE GENOMIC DNA]</scope>
    <source>
        <strain evidence="9">ATCC MYA-139 / BCRC 22969 / CBS 8797 / CCRC 22969 / KCTC 17520 / NBRC 10181 / NCYC 3082</strain>
    </source>
</reference>
<dbReference type="Pfam" id="PF01412">
    <property type="entry name" value="ArfGap"/>
    <property type="match status" value="1"/>
</dbReference>
<dbReference type="KEGG" id="kng:KNAG_0L01380"/>
<dbReference type="PANTHER" id="PTHR45705">
    <property type="entry name" value="FI20236P1"/>
    <property type="match status" value="1"/>
</dbReference>
<evidence type="ECO:0000313" key="9">
    <source>
        <dbReference type="Proteomes" id="UP000006310"/>
    </source>
</evidence>
<evidence type="ECO:0000256" key="1">
    <source>
        <dbReference type="ARBA" id="ARBA00022468"/>
    </source>
</evidence>
<dbReference type="eggNOG" id="KOG0703">
    <property type="taxonomic scope" value="Eukaryota"/>
</dbReference>
<feature type="domain" description="Arf-GAP" evidence="7">
    <location>
        <begin position="4"/>
        <end position="130"/>
    </location>
</feature>
<evidence type="ECO:0000256" key="3">
    <source>
        <dbReference type="ARBA" id="ARBA00022771"/>
    </source>
</evidence>
<dbReference type="SMART" id="SM00105">
    <property type="entry name" value="ArfGap"/>
    <property type="match status" value="1"/>
</dbReference>
<reference evidence="9" key="2">
    <citation type="submission" date="2012-08" db="EMBL/GenBank/DDBJ databases">
        <title>Genome sequence of Kazachstania naganishii.</title>
        <authorList>
            <person name="Gordon J.L."/>
            <person name="Armisen D."/>
            <person name="Proux-Wera E."/>
            <person name="OhEigeartaigh S.S."/>
            <person name="Byrne K.P."/>
            <person name="Wolfe K.H."/>
        </authorList>
    </citation>
    <scope>NUCLEOTIDE SEQUENCE [LARGE SCALE GENOMIC DNA]</scope>
    <source>
        <strain evidence="9">ATCC MYA-139 / BCRC 22969 / CBS 8797 / CCRC 22969 / KCTC 17520 / NBRC 10181 / NCYC 3082</strain>
    </source>
</reference>
<dbReference type="Gene3D" id="1.10.220.150">
    <property type="entry name" value="Arf GTPase activating protein"/>
    <property type="match status" value="1"/>
</dbReference>
<dbReference type="InterPro" id="IPR051718">
    <property type="entry name" value="ARF_GTPase-activating"/>
</dbReference>
<dbReference type="RefSeq" id="XP_022467002.1">
    <property type="nucleotide sequence ID" value="XM_022610735.1"/>
</dbReference>
<dbReference type="OrthoDB" id="10266696at2759"/>
<evidence type="ECO:0000256" key="5">
    <source>
        <dbReference type="PROSITE-ProRule" id="PRU00288"/>
    </source>
</evidence>
<evidence type="ECO:0000256" key="6">
    <source>
        <dbReference type="SAM" id="MobiDB-lite"/>
    </source>
</evidence>
<dbReference type="Proteomes" id="UP000006310">
    <property type="component" value="Chromosome 12"/>
</dbReference>
<dbReference type="PRINTS" id="PR00405">
    <property type="entry name" value="REVINTRACTNG"/>
</dbReference>
<evidence type="ECO:0000313" key="8">
    <source>
        <dbReference type="EMBL" id="CCK72758.1"/>
    </source>
</evidence>
<dbReference type="SUPFAM" id="SSF57863">
    <property type="entry name" value="ArfGap/RecO-like zinc finger"/>
    <property type="match status" value="1"/>
</dbReference>
<feature type="compositionally biased region" description="Basic and acidic residues" evidence="6">
    <location>
        <begin position="155"/>
        <end position="169"/>
    </location>
</feature>
<dbReference type="GO" id="GO:0005096">
    <property type="term" value="F:GTPase activator activity"/>
    <property type="evidence" value="ECO:0007669"/>
    <property type="project" value="UniProtKB-KW"/>
</dbReference>
<dbReference type="PROSITE" id="PS50115">
    <property type="entry name" value="ARFGAP"/>
    <property type="match status" value="1"/>
</dbReference>
<keyword evidence="4" id="KW-0862">Zinc</keyword>
<dbReference type="FunFam" id="1.10.220.150:FF:000009">
    <property type="entry name" value="stromal membrane-associated protein 1 isoform X1"/>
    <property type="match status" value="1"/>
</dbReference>
<keyword evidence="2" id="KW-0479">Metal-binding</keyword>
<feature type="compositionally biased region" description="Low complexity" evidence="6">
    <location>
        <begin position="136"/>
        <end position="148"/>
    </location>
</feature>
<name>J7RS80_HUIN7</name>
<organism evidence="8 9">
    <name type="scientific">Huiozyma naganishii (strain ATCC MYA-139 / BCRC 22969 / CBS 8797 / KCTC 17520 / NBRC 10181 / NCYC 3082 / Yp74L-3)</name>
    <name type="common">Yeast</name>
    <name type="synonym">Kazachstania naganishii</name>
    <dbReference type="NCBI Taxonomy" id="1071383"/>
    <lineage>
        <taxon>Eukaryota</taxon>
        <taxon>Fungi</taxon>
        <taxon>Dikarya</taxon>
        <taxon>Ascomycota</taxon>
        <taxon>Saccharomycotina</taxon>
        <taxon>Saccharomycetes</taxon>
        <taxon>Saccharomycetales</taxon>
        <taxon>Saccharomycetaceae</taxon>
        <taxon>Huiozyma</taxon>
    </lineage>
</organism>
<dbReference type="InterPro" id="IPR001164">
    <property type="entry name" value="ArfGAP_dom"/>
</dbReference>
<dbReference type="GO" id="GO:0005737">
    <property type="term" value="C:cytoplasm"/>
    <property type="evidence" value="ECO:0007669"/>
    <property type="project" value="TreeGrafter"/>
</dbReference>
<keyword evidence="3 5" id="KW-0863">Zinc-finger</keyword>
<dbReference type="InterPro" id="IPR038508">
    <property type="entry name" value="ArfGAP_dom_sf"/>
</dbReference>
<dbReference type="InterPro" id="IPR037278">
    <property type="entry name" value="ARFGAP/RecO"/>
</dbReference>
<keyword evidence="1" id="KW-0343">GTPase activation</keyword>
<feature type="compositionally biased region" description="Polar residues" evidence="6">
    <location>
        <begin position="188"/>
        <end position="201"/>
    </location>
</feature>
<keyword evidence="9" id="KW-1185">Reference proteome</keyword>
<feature type="region of interest" description="Disordered" evidence="6">
    <location>
        <begin position="127"/>
        <end position="202"/>
    </location>
</feature>
<dbReference type="EMBL" id="HE978325">
    <property type="protein sequence ID" value="CCK72758.1"/>
    <property type="molecule type" value="Genomic_DNA"/>
</dbReference>
<evidence type="ECO:0000259" key="7">
    <source>
        <dbReference type="PROSITE" id="PS50115"/>
    </source>
</evidence>
<sequence length="235" mass="26196">MDAKGVLDGLLRDPGNAKCADCKVQAHPRWASWSLGVFLCIGCAGVHRSLGTHISKVKSVDLDAWQSENLEVLVRNGSNVRANALLYETKLTEPWDLGDDDDLLKQFIKCKYELRKWCSDCTVLDQPQPTSKVETETAPPETAAETAAVITPQENPRRRSESYGSKSDRPSLVNLQSLKDKKQEHSPRSSNNKATGGSSHSFEGRYTIYTRTRNCQGRRDEVGIYIYIHALTLTT</sequence>
<evidence type="ECO:0000256" key="4">
    <source>
        <dbReference type="ARBA" id="ARBA00022833"/>
    </source>
</evidence>
<dbReference type="HOGENOM" id="CLU_1180377_0_0_1"/>
<evidence type="ECO:0000256" key="2">
    <source>
        <dbReference type="ARBA" id="ARBA00022723"/>
    </source>
</evidence>
<proteinExistence type="predicted"/>
<accession>J7RS80</accession>
<dbReference type="AlphaFoldDB" id="J7RS80"/>
<dbReference type="STRING" id="1071383.J7RS80"/>
<protein>
    <recommendedName>
        <fullName evidence="7">Arf-GAP domain-containing protein</fullName>
    </recommendedName>
</protein>
<dbReference type="GO" id="GO:0006888">
    <property type="term" value="P:endoplasmic reticulum to Golgi vesicle-mediated transport"/>
    <property type="evidence" value="ECO:0007669"/>
    <property type="project" value="TreeGrafter"/>
</dbReference>
<dbReference type="GO" id="GO:0006891">
    <property type="term" value="P:intra-Golgi vesicle-mediated transport"/>
    <property type="evidence" value="ECO:0007669"/>
    <property type="project" value="TreeGrafter"/>
</dbReference>
<dbReference type="PANTHER" id="PTHR45705:SF1">
    <property type="entry name" value="FI20236P1"/>
    <property type="match status" value="1"/>
</dbReference>
<dbReference type="GeneID" id="34528531"/>
<gene>
    <name evidence="8" type="primary">KNAG0L01380</name>
    <name evidence="8" type="ordered locus">KNAG_0L01380</name>
</gene>